<dbReference type="RefSeq" id="WP_369745618.1">
    <property type="nucleotide sequence ID" value="NZ_CP165735.1"/>
</dbReference>
<gene>
    <name evidence="1" type="ORF">ABQM86_00245</name>
</gene>
<protein>
    <submittedName>
        <fullName evidence="1">Uncharacterized protein</fullName>
    </submittedName>
</protein>
<name>A0AB39YP58_9MICC</name>
<organism evidence="1">
    <name type="scientific">Paenarthrobacter sp. AMU7</name>
    <dbReference type="NCBI Taxonomy" id="3162492"/>
    <lineage>
        <taxon>Bacteria</taxon>
        <taxon>Bacillati</taxon>
        <taxon>Actinomycetota</taxon>
        <taxon>Actinomycetes</taxon>
        <taxon>Micrococcales</taxon>
        <taxon>Micrococcaceae</taxon>
        <taxon>Paenarthrobacter</taxon>
    </lineage>
</organism>
<reference evidence="1" key="1">
    <citation type="submission" date="2024-07" db="EMBL/GenBank/DDBJ databases">
        <authorList>
            <person name="Li J."/>
            <person name="Wei H."/>
            <person name="Ma J."/>
        </authorList>
    </citation>
    <scope>NUCLEOTIDE SEQUENCE</scope>
    <source>
        <strain evidence="1">AMU7</strain>
    </source>
</reference>
<dbReference type="EMBL" id="CP165735">
    <property type="protein sequence ID" value="XDV71657.1"/>
    <property type="molecule type" value="Genomic_DNA"/>
</dbReference>
<evidence type="ECO:0000313" key="1">
    <source>
        <dbReference type="EMBL" id="XDV71657.1"/>
    </source>
</evidence>
<dbReference type="AlphaFoldDB" id="A0AB39YP58"/>
<sequence length="390" mass="43960">MSYDLTVYSSAPLGQEGLAELLRSAGLDVKRPTAQGMDPGQLVIVRGKKSQYCFTLDGPFPLEDEDIPEEITAVILAPKFLYQVAVEGSDRTSIPSAVRFSKKLAEATTGAAYDIQTGDIWPRKSLRTPSKPAKNTQVRAVQIEWYYLVNEAPIDIPEIYCRLARKYLPEALPRRFGTYEPFAGNFERDGAEGVARMLREEPNGMLQFYGTYPVGLGFILGIDYNTRGDVSSVGLTMDCSVLQTNPGWLENLHRFFVHFARETHSFFSSAEVIRGFVYNGKTVSSRWESESPGRLQDLGKWSGLANYPQWWTWYSDIYSELALPHLTSRIEKYENGIFHAWDEKPLDRDAIQLLLGDPQKPWIPAEFSPTYNEHGHIMAVASNVPQRLAS</sequence>
<proteinExistence type="predicted"/>
<accession>A0AB39YP58</accession>